<protein>
    <submittedName>
        <fullName evidence="4">Uncharacterized protein</fullName>
    </submittedName>
</protein>
<evidence type="ECO:0000256" key="2">
    <source>
        <dbReference type="ARBA" id="ARBA00023054"/>
    </source>
</evidence>
<proteinExistence type="inferred from homology"/>
<dbReference type="Proteomes" id="UP001634394">
    <property type="component" value="Unassembled WGS sequence"/>
</dbReference>
<sequence>MSGSSVRLECLLHSLKEVQHEKTCLEHKLNEKRLKRQELESTTQGVNAKLMQVKDVHCKMLETMKVAQHKVEETQSQADSLDDANQSKRKSLKDLNNKIEAEKQKQAEEVSKFEEELSAITDQLRQAKKYYADHNLEKQIWDTVERQHGIENIDEGFEAEIEHLSSLVADLMKERKQCWNEELPLEVRKQICYLFQQENKALHSYLCILTAEIEESKVTLNQLQESQE</sequence>
<dbReference type="EMBL" id="JBJQND010000016">
    <property type="protein sequence ID" value="KAL3848500.1"/>
    <property type="molecule type" value="Genomic_DNA"/>
</dbReference>
<dbReference type="InterPro" id="IPR026676">
    <property type="entry name" value="SYCE1"/>
</dbReference>
<feature type="region of interest" description="Disordered" evidence="3">
    <location>
        <begin position="72"/>
        <end position="96"/>
    </location>
</feature>
<dbReference type="AlphaFoldDB" id="A0ABD3UJM4"/>
<evidence type="ECO:0000313" key="5">
    <source>
        <dbReference type="Proteomes" id="UP001634394"/>
    </source>
</evidence>
<comment type="caution">
    <text evidence="4">The sequence shown here is derived from an EMBL/GenBank/DDBJ whole genome shotgun (WGS) entry which is preliminary data.</text>
</comment>
<gene>
    <name evidence="4" type="ORF">ACJMK2_019352</name>
</gene>
<dbReference type="Pfam" id="PF15233">
    <property type="entry name" value="SYCE1"/>
    <property type="match status" value="1"/>
</dbReference>
<keyword evidence="2" id="KW-0175">Coiled coil</keyword>
<name>A0ABD3UJM4_SINWO</name>
<accession>A0ABD3UJM4</accession>
<evidence type="ECO:0000256" key="3">
    <source>
        <dbReference type="SAM" id="MobiDB-lite"/>
    </source>
</evidence>
<evidence type="ECO:0000256" key="1">
    <source>
        <dbReference type="ARBA" id="ARBA00010094"/>
    </source>
</evidence>
<evidence type="ECO:0000313" key="4">
    <source>
        <dbReference type="EMBL" id="KAL3848500.1"/>
    </source>
</evidence>
<keyword evidence="5" id="KW-1185">Reference proteome</keyword>
<comment type="similarity">
    <text evidence="1">Belongs to the SYCE family.</text>
</comment>
<reference evidence="4 5" key="1">
    <citation type="submission" date="2024-11" db="EMBL/GenBank/DDBJ databases">
        <title>Chromosome-level genome assembly of the freshwater bivalve Anodonta woodiana.</title>
        <authorList>
            <person name="Chen X."/>
        </authorList>
    </citation>
    <scope>NUCLEOTIDE SEQUENCE [LARGE SCALE GENOMIC DNA]</scope>
    <source>
        <strain evidence="4">MN2024</strain>
        <tissue evidence="4">Gills</tissue>
    </source>
</reference>
<organism evidence="4 5">
    <name type="scientific">Sinanodonta woodiana</name>
    <name type="common">Chinese pond mussel</name>
    <name type="synonym">Anodonta woodiana</name>
    <dbReference type="NCBI Taxonomy" id="1069815"/>
    <lineage>
        <taxon>Eukaryota</taxon>
        <taxon>Metazoa</taxon>
        <taxon>Spiralia</taxon>
        <taxon>Lophotrochozoa</taxon>
        <taxon>Mollusca</taxon>
        <taxon>Bivalvia</taxon>
        <taxon>Autobranchia</taxon>
        <taxon>Heteroconchia</taxon>
        <taxon>Palaeoheterodonta</taxon>
        <taxon>Unionida</taxon>
        <taxon>Unionoidea</taxon>
        <taxon>Unionidae</taxon>
        <taxon>Unioninae</taxon>
        <taxon>Sinanodonta</taxon>
    </lineage>
</organism>